<dbReference type="PANTHER" id="PTHR24056">
    <property type="entry name" value="CELL DIVISION PROTEIN KINASE"/>
    <property type="match status" value="1"/>
</dbReference>
<dbReference type="GO" id="GO:0004693">
    <property type="term" value="F:cyclin-dependent protein serine/threonine kinase activity"/>
    <property type="evidence" value="ECO:0007669"/>
    <property type="project" value="TreeGrafter"/>
</dbReference>
<dbReference type="PROSITE" id="PS00107">
    <property type="entry name" value="PROTEIN_KINASE_ATP"/>
    <property type="match status" value="1"/>
</dbReference>
<keyword evidence="3" id="KW-0723">Serine/threonine-protein kinase</keyword>
<organism evidence="13 14">
    <name type="scientific">Rhizoclosmatium globosum</name>
    <dbReference type="NCBI Taxonomy" id="329046"/>
    <lineage>
        <taxon>Eukaryota</taxon>
        <taxon>Fungi</taxon>
        <taxon>Fungi incertae sedis</taxon>
        <taxon>Chytridiomycota</taxon>
        <taxon>Chytridiomycota incertae sedis</taxon>
        <taxon>Chytridiomycetes</taxon>
        <taxon>Chytridiales</taxon>
        <taxon>Chytriomycetaceae</taxon>
        <taxon>Rhizoclosmatium</taxon>
    </lineage>
</organism>
<feature type="compositionally biased region" description="Gly residues" evidence="11">
    <location>
        <begin position="572"/>
        <end position="581"/>
    </location>
</feature>
<dbReference type="SMART" id="SM00220">
    <property type="entry name" value="S_TKc"/>
    <property type="match status" value="1"/>
</dbReference>
<evidence type="ECO:0000256" key="11">
    <source>
        <dbReference type="SAM" id="MobiDB-lite"/>
    </source>
</evidence>
<proteinExistence type="inferred from homology"/>
<dbReference type="AlphaFoldDB" id="A0A1Y2BUH4"/>
<feature type="region of interest" description="Disordered" evidence="11">
    <location>
        <begin position="536"/>
        <end position="693"/>
    </location>
</feature>
<dbReference type="GO" id="GO:0005524">
    <property type="term" value="F:ATP binding"/>
    <property type="evidence" value="ECO:0007669"/>
    <property type="project" value="UniProtKB-UniRule"/>
</dbReference>
<reference evidence="13 14" key="1">
    <citation type="submission" date="2016-07" db="EMBL/GenBank/DDBJ databases">
        <title>Pervasive Adenine N6-methylation of Active Genes in Fungi.</title>
        <authorList>
            <consortium name="DOE Joint Genome Institute"/>
            <person name="Mondo S.J."/>
            <person name="Dannebaum R.O."/>
            <person name="Kuo R.C."/>
            <person name="Labutti K."/>
            <person name="Haridas S."/>
            <person name="Kuo A."/>
            <person name="Salamov A."/>
            <person name="Ahrendt S.R."/>
            <person name="Lipzen A."/>
            <person name="Sullivan W."/>
            <person name="Andreopoulos W.B."/>
            <person name="Clum A."/>
            <person name="Lindquist E."/>
            <person name="Daum C."/>
            <person name="Ramamoorthy G.K."/>
            <person name="Gryganskyi A."/>
            <person name="Culley D."/>
            <person name="Magnuson J.K."/>
            <person name="James T.Y."/>
            <person name="O'Malley M.A."/>
            <person name="Stajich J.E."/>
            <person name="Spatafora J.W."/>
            <person name="Visel A."/>
            <person name="Grigoriev I.V."/>
        </authorList>
    </citation>
    <scope>NUCLEOTIDE SEQUENCE [LARGE SCALE GENOMIC DNA]</scope>
    <source>
        <strain evidence="13 14">JEL800</strain>
    </source>
</reference>
<name>A0A1Y2BUH4_9FUNG</name>
<dbReference type="GO" id="GO:0005634">
    <property type="term" value="C:nucleus"/>
    <property type="evidence" value="ECO:0007669"/>
    <property type="project" value="UniProtKB-SubCell"/>
</dbReference>
<keyword evidence="6 13" id="KW-0418">Kinase</keyword>
<sequence>MADLEEEEGELDDDMDLETSMDERETEPRTVVPSSSSSSNATVKHPTPLTSSSLPKQLQPQQQQQQPKKTSTSSLSHSHSHSHSHSPSVPLSHSSYSSNANASPALVFDDHPQQPSSAKSPAHLLRPSTSSNSQSSVVPPPLLLQRVYHGCSSIDDYQNERKVGEGTFGEVNIMKHIKTGEKFALKRILMANEKEGIPITALREIKILKSLSHENIVELTEIAVKKGNKQTRTRGEVHMVFPFMDHDLNGLLENPNIRFLPNQIKSYVQQLLKGTDYLHKNQIMHRDMKTANILIDNKGYLKIADFGLARAHLQSIKDPKYTNMVVTRWYRPPELLLGATRYGPSIDMWGVGCVFGEILKRKPILVGNDDFDQLEKIWELCGTPTPETWPGLKELPAMQTMELSKPPKERSIPHHFKHFVNDKYFLGAIELLEKILVCDPAQRLSADVALQHHYFFAKPFPATPGGADFITNWEQSHELGSRMRREASRANSDIPGLRPPALAVPQPHYTLPGDFETYQRVMGFVENVPHVQAGCRRGHQQGMGGSHHGHHHQYGGSGGGGHWQGGQHPYARGGGDGGGGYQRNKAMYEHNPNVGRSGSGAGSGAQGRPSYGASGNNGGRDGGYRGGGYDSSRAGGGGGGDGGRDRDRERDRDHRSGDEYRGDRDRYGGGRGDQQQQHGQRDDRRLPSKPAAQ</sequence>
<keyword evidence="14" id="KW-1185">Reference proteome</keyword>
<evidence type="ECO:0000256" key="4">
    <source>
        <dbReference type="ARBA" id="ARBA00022679"/>
    </source>
</evidence>
<evidence type="ECO:0000256" key="9">
    <source>
        <dbReference type="ARBA" id="ARBA00049280"/>
    </source>
</evidence>
<dbReference type="InterPro" id="IPR050108">
    <property type="entry name" value="CDK"/>
</dbReference>
<evidence type="ECO:0000256" key="7">
    <source>
        <dbReference type="ARBA" id="ARBA00022840"/>
    </source>
</evidence>
<dbReference type="PROSITE" id="PS00108">
    <property type="entry name" value="PROTEIN_KINASE_ST"/>
    <property type="match status" value="1"/>
</dbReference>
<evidence type="ECO:0000259" key="12">
    <source>
        <dbReference type="PROSITE" id="PS50011"/>
    </source>
</evidence>
<dbReference type="STRING" id="329046.A0A1Y2BUH4"/>
<dbReference type="OrthoDB" id="28397at2759"/>
<evidence type="ECO:0000313" key="14">
    <source>
        <dbReference type="Proteomes" id="UP000193642"/>
    </source>
</evidence>
<dbReference type="InterPro" id="IPR008271">
    <property type="entry name" value="Ser/Thr_kinase_AS"/>
</dbReference>
<feature type="region of interest" description="Disordered" evidence="11">
    <location>
        <begin position="1"/>
        <end position="138"/>
    </location>
</feature>
<feature type="compositionally biased region" description="Low complexity" evidence="11">
    <location>
        <begin position="85"/>
        <end position="103"/>
    </location>
</feature>
<evidence type="ECO:0000256" key="5">
    <source>
        <dbReference type="ARBA" id="ARBA00022741"/>
    </source>
</evidence>
<feature type="compositionally biased region" description="Low complexity" evidence="11">
    <location>
        <begin position="46"/>
        <end position="77"/>
    </location>
</feature>
<dbReference type="InterPro" id="IPR017441">
    <property type="entry name" value="Protein_kinase_ATP_BS"/>
</dbReference>
<feature type="compositionally biased region" description="Gly residues" evidence="11">
    <location>
        <begin position="555"/>
        <end position="564"/>
    </location>
</feature>
<feature type="domain" description="Protein kinase" evidence="12">
    <location>
        <begin position="157"/>
        <end position="456"/>
    </location>
</feature>
<feature type="compositionally biased region" description="Gly residues" evidence="11">
    <location>
        <begin position="615"/>
        <end position="641"/>
    </location>
</feature>
<dbReference type="Pfam" id="PF00069">
    <property type="entry name" value="Pkinase"/>
    <property type="match status" value="1"/>
</dbReference>
<keyword evidence="8" id="KW-0539">Nucleus</keyword>
<dbReference type="Gene3D" id="3.30.200.20">
    <property type="entry name" value="Phosphorylase Kinase, domain 1"/>
    <property type="match status" value="1"/>
</dbReference>
<dbReference type="Gene3D" id="1.10.510.10">
    <property type="entry name" value="Transferase(Phosphotransferase) domain 1"/>
    <property type="match status" value="1"/>
</dbReference>
<dbReference type="GO" id="GO:0008353">
    <property type="term" value="F:RNA polymerase II CTD heptapeptide repeat kinase activity"/>
    <property type="evidence" value="ECO:0007669"/>
    <property type="project" value="UniProtKB-EC"/>
</dbReference>
<dbReference type="CDD" id="cd07840">
    <property type="entry name" value="STKc_CDK9_like"/>
    <property type="match status" value="1"/>
</dbReference>
<evidence type="ECO:0000313" key="13">
    <source>
        <dbReference type="EMBL" id="ORY38418.1"/>
    </source>
</evidence>
<comment type="caution">
    <text evidence="13">The sequence shown here is derived from an EMBL/GenBank/DDBJ whole genome shotgun (WGS) entry which is preliminary data.</text>
</comment>
<dbReference type="PROSITE" id="PS50011">
    <property type="entry name" value="PROTEIN_KINASE_DOM"/>
    <property type="match status" value="1"/>
</dbReference>
<keyword evidence="5 10" id="KW-0547">Nucleotide-binding</keyword>
<keyword evidence="7 10" id="KW-0067">ATP-binding</keyword>
<feature type="compositionally biased region" description="Basic and acidic residues" evidence="11">
    <location>
        <begin position="642"/>
        <end position="668"/>
    </location>
</feature>
<comment type="similarity">
    <text evidence="2">Belongs to the protein kinase superfamily. CMGC Ser/Thr protein kinase family. CDC2/CDKX subfamily.</text>
</comment>
<evidence type="ECO:0000256" key="10">
    <source>
        <dbReference type="PROSITE-ProRule" id="PRU10141"/>
    </source>
</evidence>
<dbReference type="FunFam" id="1.10.510.10:FF:000415">
    <property type="entry name" value="CMGC/CDK/CRK7 protein kinase, variant"/>
    <property type="match status" value="1"/>
</dbReference>
<feature type="compositionally biased region" description="Low complexity" evidence="11">
    <location>
        <begin position="124"/>
        <end position="137"/>
    </location>
</feature>
<evidence type="ECO:0000256" key="6">
    <source>
        <dbReference type="ARBA" id="ARBA00022777"/>
    </source>
</evidence>
<comment type="subcellular location">
    <subcellularLocation>
        <location evidence="1">Nucleus</location>
    </subcellularLocation>
</comment>
<feature type="binding site" evidence="10">
    <location>
        <position position="186"/>
    </location>
    <ligand>
        <name>ATP</name>
        <dbReference type="ChEBI" id="CHEBI:30616"/>
    </ligand>
</feature>
<dbReference type="InterPro" id="IPR000719">
    <property type="entry name" value="Prot_kinase_dom"/>
</dbReference>
<dbReference type="SUPFAM" id="SSF56112">
    <property type="entry name" value="Protein kinase-like (PK-like)"/>
    <property type="match status" value="1"/>
</dbReference>
<gene>
    <name evidence="13" type="ORF">BCR33DRAFT_720786</name>
</gene>
<comment type="catalytic activity">
    <reaction evidence="9">
        <text>[DNA-directed RNA polymerase] + ATP = phospho-[DNA-directed RNA polymerase] + ADP + H(+)</text>
        <dbReference type="Rhea" id="RHEA:10216"/>
        <dbReference type="Rhea" id="RHEA-COMP:11321"/>
        <dbReference type="Rhea" id="RHEA-COMP:11322"/>
        <dbReference type="ChEBI" id="CHEBI:15378"/>
        <dbReference type="ChEBI" id="CHEBI:30616"/>
        <dbReference type="ChEBI" id="CHEBI:43176"/>
        <dbReference type="ChEBI" id="CHEBI:68546"/>
        <dbReference type="ChEBI" id="CHEBI:456216"/>
        <dbReference type="EC" id="2.7.11.23"/>
    </reaction>
</comment>
<dbReference type="PANTHER" id="PTHR24056:SF233">
    <property type="entry name" value="CYCLIN-DEPENDENT KINASE 9"/>
    <property type="match status" value="1"/>
</dbReference>
<feature type="compositionally biased region" description="Acidic residues" evidence="11">
    <location>
        <begin position="1"/>
        <end position="20"/>
    </location>
</feature>
<dbReference type="Proteomes" id="UP000193642">
    <property type="component" value="Unassembled WGS sequence"/>
</dbReference>
<dbReference type="InterPro" id="IPR011009">
    <property type="entry name" value="Kinase-like_dom_sf"/>
</dbReference>
<keyword evidence="4" id="KW-0808">Transferase</keyword>
<dbReference type="EMBL" id="MCGO01000044">
    <property type="protein sequence ID" value="ORY38418.1"/>
    <property type="molecule type" value="Genomic_DNA"/>
</dbReference>
<evidence type="ECO:0000256" key="1">
    <source>
        <dbReference type="ARBA" id="ARBA00004123"/>
    </source>
</evidence>
<accession>A0A1Y2BUH4</accession>
<evidence type="ECO:0000256" key="8">
    <source>
        <dbReference type="ARBA" id="ARBA00023242"/>
    </source>
</evidence>
<protein>
    <submittedName>
        <fullName evidence="13">Pkinase-domain-containing protein</fullName>
    </submittedName>
</protein>
<evidence type="ECO:0000256" key="3">
    <source>
        <dbReference type="ARBA" id="ARBA00022527"/>
    </source>
</evidence>
<evidence type="ECO:0000256" key="2">
    <source>
        <dbReference type="ARBA" id="ARBA00006485"/>
    </source>
</evidence>